<keyword evidence="11" id="KW-0812">Transmembrane</keyword>
<evidence type="ECO:0000256" key="3">
    <source>
        <dbReference type="ARBA" id="ARBA00010550"/>
    </source>
</evidence>
<comment type="cofactor">
    <cofactor evidence="1">
        <name>Zn(2+)</name>
        <dbReference type="ChEBI" id="CHEBI:29105"/>
    </cofactor>
</comment>
<dbReference type="SUPFAM" id="SSF140990">
    <property type="entry name" value="FtsH protease domain-like"/>
    <property type="match status" value="1"/>
</dbReference>
<dbReference type="PANTHER" id="PTHR23076">
    <property type="entry name" value="METALLOPROTEASE M41 FTSH"/>
    <property type="match status" value="1"/>
</dbReference>
<evidence type="ECO:0000256" key="5">
    <source>
        <dbReference type="ARBA" id="ARBA00022723"/>
    </source>
</evidence>
<dbReference type="Proteomes" id="UP000249464">
    <property type="component" value="Unassembled WGS sequence"/>
</dbReference>
<evidence type="ECO:0000259" key="12">
    <source>
        <dbReference type="SMART" id="SM00382"/>
    </source>
</evidence>
<evidence type="ECO:0000256" key="2">
    <source>
        <dbReference type="ARBA" id="ARBA00010044"/>
    </source>
</evidence>
<dbReference type="GO" id="GO:0004176">
    <property type="term" value="F:ATP-dependent peptidase activity"/>
    <property type="evidence" value="ECO:0007669"/>
    <property type="project" value="InterPro"/>
</dbReference>
<dbReference type="GO" id="GO:0046872">
    <property type="term" value="F:metal ion binding"/>
    <property type="evidence" value="ECO:0007669"/>
    <property type="project" value="UniProtKB-KW"/>
</dbReference>
<evidence type="ECO:0000256" key="9">
    <source>
        <dbReference type="SAM" id="Coils"/>
    </source>
</evidence>
<feature type="region of interest" description="Disordered" evidence="10">
    <location>
        <begin position="393"/>
        <end position="414"/>
    </location>
</feature>
<evidence type="ECO:0000256" key="7">
    <source>
        <dbReference type="ARBA" id="ARBA00022833"/>
    </source>
</evidence>
<feature type="transmembrane region" description="Helical" evidence="11">
    <location>
        <begin position="359"/>
        <end position="381"/>
    </location>
</feature>
<dbReference type="SMART" id="SM00382">
    <property type="entry name" value="AAA"/>
    <property type="match status" value="1"/>
</dbReference>
<dbReference type="InterPro" id="IPR027417">
    <property type="entry name" value="P-loop_NTPase"/>
</dbReference>
<evidence type="ECO:0000256" key="4">
    <source>
        <dbReference type="ARBA" id="ARBA00022670"/>
    </source>
</evidence>
<feature type="region of interest" description="Disordered" evidence="10">
    <location>
        <begin position="254"/>
        <end position="289"/>
    </location>
</feature>
<dbReference type="InterPro" id="IPR003960">
    <property type="entry name" value="ATPase_AAA_CS"/>
</dbReference>
<dbReference type="PANTHER" id="PTHR23076:SF97">
    <property type="entry name" value="ATP-DEPENDENT ZINC METALLOPROTEASE YME1L1"/>
    <property type="match status" value="1"/>
</dbReference>
<dbReference type="AlphaFoldDB" id="A0A2X0N462"/>
<dbReference type="GO" id="GO:0005524">
    <property type="term" value="F:ATP binding"/>
    <property type="evidence" value="ECO:0007669"/>
    <property type="project" value="InterPro"/>
</dbReference>
<name>A0A2X0N462_9BASI</name>
<dbReference type="InterPro" id="IPR000642">
    <property type="entry name" value="Peptidase_M41"/>
</dbReference>
<dbReference type="Pfam" id="PF01434">
    <property type="entry name" value="Peptidase_M41"/>
    <property type="match status" value="1"/>
</dbReference>
<keyword evidence="14" id="KW-1185">Reference proteome</keyword>
<comment type="similarity">
    <text evidence="3">In the N-terminal section; belongs to the AAA ATPase family.</text>
</comment>
<keyword evidence="11" id="KW-1133">Transmembrane helix</keyword>
<evidence type="ECO:0000256" key="6">
    <source>
        <dbReference type="ARBA" id="ARBA00022801"/>
    </source>
</evidence>
<feature type="domain" description="AAA+ ATPase" evidence="12">
    <location>
        <begin position="449"/>
        <end position="579"/>
    </location>
</feature>
<dbReference type="STRING" id="796604.A0A2X0N462"/>
<keyword evidence="4" id="KW-0645">Protease</keyword>
<evidence type="ECO:0000313" key="13">
    <source>
        <dbReference type="EMBL" id="SGY72988.1"/>
    </source>
</evidence>
<feature type="compositionally biased region" description="Low complexity" evidence="10">
    <location>
        <begin position="50"/>
        <end position="82"/>
    </location>
</feature>
<keyword evidence="8" id="KW-0482">Metalloprotease</keyword>
<proteinExistence type="inferred from homology"/>
<dbReference type="CDD" id="cd19501">
    <property type="entry name" value="RecA-like_FtsH"/>
    <property type="match status" value="1"/>
</dbReference>
<dbReference type="Gene3D" id="1.20.58.760">
    <property type="entry name" value="Peptidase M41"/>
    <property type="match status" value="1"/>
</dbReference>
<evidence type="ECO:0000256" key="11">
    <source>
        <dbReference type="SAM" id="Phobius"/>
    </source>
</evidence>
<dbReference type="InterPro" id="IPR037219">
    <property type="entry name" value="Peptidase_M41-like"/>
</dbReference>
<dbReference type="GO" id="GO:0005743">
    <property type="term" value="C:mitochondrial inner membrane"/>
    <property type="evidence" value="ECO:0007669"/>
    <property type="project" value="TreeGrafter"/>
</dbReference>
<dbReference type="SUPFAM" id="SSF52540">
    <property type="entry name" value="P-loop containing nucleoside triphosphate hydrolases"/>
    <property type="match status" value="1"/>
</dbReference>
<dbReference type="FunFam" id="1.20.58.760:FF:000001">
    <property type="entry name" value="ATP-dependent zinc metalloprotease FtsH"/>
    <property type="match status" value="1"/>
</dbReference>
<dbReference type="GO" id="GO:0004222">
    <property type="term" value="F:metalloendopeptidase activity"/>
    <property type="evidence" value="ECO:0007669"/>
    <property type="project" value="InterPro"/>
</dbReference>
<dbReference type="Pfam" id="PF00004">
    <property type="entry name" value="AAA"/>
    <property type="match status" value="1"/>
</dbReference>
<feature type="compositionally biased region" description="Basic and acidic residues" evidence="10">
    <location>
        <begin position="404"/>
        <end position="414"/>
    </location>
</feature>
<dbReference type="Pfam" id="PF17862">
    <property type="entry name" value="AAA_lid_3"/>
    <property type="match status" value="1"/>
</dbReference>
<keyword evidence="6" id="KW-0378">Hydrolase</keyword>
<feature type="compositionally biased region" description="Polar residues" evidence="10">
    <location>
        <begin position="83"/>
        <end position="120"/>
    </location>
</feature>
<feature type="coiled-coil region" evidence="9">
    <location>
        <begin position="792"/>
        <end position="819"/>
    </location>
</feature>
<dbReference type="FunFam" id="1.10.8.60:FF:000001">
    <property type="entry name" value="ATP-dependent zinc metalloprotease FtsH"/>
    <property type="match status" value="1"/>
</dbReference>
<dbReference type="Gene3D" id="3.40.50.300">
    <property type="entry name" value="P-loop containing nucleotide triphosphate hydrolases"/>
    <property type="match status" value="1"/>
</dbReference>
<evidence type="ECO:0000256" key="10">
    <source>
        <dbReference type="SAM" id="MobiDB-lite"/>
    </source>
</evidence>
<dbReference type="EMBL" id="FQNC01000047">
    <property type="protein sequence ID" value="SGY72988.1"/>
    <property type="molecule type" value="Genomic_DNA"/>
</dbReference>
<dbReference type="GO" id="GO:0006515">
    <property type="term" value="P:protein quality control for misfolded or incompletely synthesized proteins"/>
    <property type="evidence" value="ECO:0007669"/>
    <property type="project" value="TreeGrafter"/>
</dbReference>
<keyword evidence="9" id="KW-0175">Coiled coil</keyword>
<dbReference type="GO" id="GO:0016887">
    <property type="term" value="F:ATP hydrolysis activity"/>
    <property type="evidence" value="ECO:0007669"/>
    <property type="project" value="InterPro"/>
</dbReference>
<dbReference type="PROSITE" id="PS00674">
    <property type="entry name" value="AAA"/>
    <property type="match status" value="1"/>
</dbReference>
<organism evidence="13 14">
    <name type="scientific">Microbotryum silenes-dioicae</name>
    <dbReference type="NCBI Taxonomy" id="796604"/>
    <lineage>
        <taxon>Eukaryota</taxon>
        <taxon>Fungi</taxon>
        <taxon>Dikarya</taxon>
        <taxon>Basidiomycota</taxon>
        <taxon>Pucciniomycotina</taxon>
        <taxon>Microbotryomycetes</taxon>
        <taxon>Microbotryales</taxon>
        <taxon>Microbotryaceae</taxon>
        <taxon>Microbotryum</taxon>
    </lineage>
</organism>
<reference evidence="13 14" key="1">
    <citation type="submission" date="2016-11" db="EMBL/GenBank/DDBJ databases">
        <authorList>
            <person name="Jaros S."/>
            <person name="Januszkiewicz K."/>
            <person name="Wedrychowicz H."/>
        </authorList>
    </citation>
    <scope>NUCLEOTIDE SEQUENCE [LARGE SCALE GENOMIC DNA]</scope>
</reference>
<dbReference type="FunFam" id="3.40.50.300:FF:002568">
    <property type="entry name" value="Cell division protein (FtsH)"/>
    <property type="match status" value="1"/>
</dbReference>
<gene>
    <name evidence="13" type="primary">BQ5605_C005g03246</name>
    <name evidence="13" type="ORF">BQ5605_C005G03246</name>
</gene>
<sequence>MSTSIAMTMQRHPLRSVLTTAIASTRLTRLLPAAAFGERTSIVPSSQGGSSRFASTLSSTSSAVRRNSSSSSSSSSSSPSPSWQRAVSNSTNQTFARTFSAVPTTATSTTRHPFSTSALARAQPTSSAAAWSSPFGRFNTLSSLRTKASNDPSNLPLQRQLFTKLLHSPKPQDQEELIGRYEELSGLWMVEPAPSTTAVTTEQQVTLLNDDELFAAYLRALAARAAVESDPSSYFAKLNTALPIRQGKLAPSTTAIPAAPSTAEAEATAAAASTSTPSSTSSTSSTASAPFTTPALTPAALITALFSGAGGRGKGGDARVVSGGSSWPFSSGSSSTSSGGPEPIRVVVEEVKSPLALRMLRFILVTVLYSFLLLSLLSLLLDSSGILRAGAAQTTPFQTTPPPDPHDPSGRGTTFKDVHGVEEAKEELYEIVEFLKDPERFSKLGGRLPRGVLLTGKTLLARAVAGEAGVSFFSASGSEFDEMYVGVGARRIRELFATARKNAPSIIFIDEIDAIGGKRSPRDQHYIKQTLNQLLTELDGFSPGEGVILIGATNFPESLDKALVRAGRFDRIVAVPLPDVRGRAEILKHHMRNIQFDRAQVDITTLARGTIGFSGADLQALVNQAAVKASSDHASAVRSSHFEWAKERIMMGAARKSAFISETDKLATAYHEGGHALVALYTKGAYPLQSITVVPRGNALGYTLMLPEADKNSHSLSEYRAKLDVAMGGRVAEELIYGKDHVTDGASSDISNATSMASNMVRRFGFSDLIGPVAHSNDPDSQTSPDTQAKIEQEVRGMIEEAQNRARDLLLERKEELDRLAKALVRYETLTLKEVEKVVKGEEIEKDPLDLV</sequence>
<dbReference type="InterPro" id="IPR003959">
    <property type="entry name" value="ATPase_AAA_core"/>
</dbReference>
<dbReference type="InterPro" id="IPR041569">
    <property type="entry name" value="AAA_lid_3"/>
</dbReference>
<dbReference type="InterPro" id="IPR003593">
    <property type="entry name" value="AAA+_ATPase"/>
</dbReference>
<keyword evidence="11" id="KW-0472">Membrane</keyword>
<dbReference type="GO" id="GO:0007005">
    <property type="term" value="P:mitochondrion organization"/>
    <property type="evidence" value="ECO:0007669"/>
    <property type="project" value="TreeGrafter"/>
</dbReference>
<keyword evidence="5" id="KW-0479">Metal-binding</keyword>
<evidence type="ECO:0000256" key="8">
    <source>
        <dbReference type="ARBA" id="ARBA00023049"/>
    </source>
</evidence>
<protein>
    <submittedName>
        <fullName evidence="13">BQ5605_C005g03246 protein</fullName>
    </submittedName>
</protein>
<evidence type="ECO:0000313" key="14">
    <source>
        <dbReference type="Proteomes" id="UP000249464"/>
    </source>
</evidence>
<keyword evidence="7" id="KW-0862">Zinc</keyword>
<feature type="region of interest" description="Disordered" evidence="10">
    <location>
        <begin position="41"/>
        <end position="120"/>
    </location>
</feature>
<evidence type="ECO:0000256" key="1">
    <source>
        <dbReference type="ARBA" id="ARBA00001947"/>
    </source>
</evidence>
<accession>A0A2X0N462</accession>
<dbReference type="Gene3D" id="1.10.8.60">
    <property type="match status" value="1"/>
</dbReference>
<comment type="similarity">
    <text evidence="2">In the C-terminal section; belongs to the peptidase M41 family.</text>
</comment>